<dbReference type="GO" id="GO:0005829">
    <property type="term" value="C:cytosol"/>
    <property type="evidence" value="ECO:0007669"/>
    <property type="project" value="TreeGrafter"/>
</dbReference>
<dbReference type="PANTHER" id="PTHR42695">
    <property type="entry name" value="GLUTAMINE AMIDOTRANSFERASE YLR126C-RELATED"/>
    <property type="match status" value="1"/>
</dbReference>
<keyword evidence="3" id="KW-1185">Reference proteome</keyword>
<dbReference type="InterPro" id="IPR044992">
    <property type="entry name" value="ChyE-like"/>
</dbReference>
<comment type="caution">
    <text evidence="2">The sequence shown here is derived from an EMBL/GenBank/DDBJ whole genome shotgun (WGS) entry which is preliminary data.</text>
</comment>
<dbReference type="InterPro" id="IPR029062">
    <property type="entry name" value="Class_I_gatase-like"/>
</dbReference>
<dbReference type="GO" id="GO:0016740">
    <property type="term" value="F:transferase activity"/>
    <property type="evidence" value="ECO:0007669"/>
    <property type="project" value="UniProtKB-KW"/>
</dbReference>
<dbReference type="Gene3D" id="3.40.50.880">
    <property type="match status" value="1"/>
</dbReference>
<dbReference type="OrthoDB" id="5196541at2"/>
<gene>
    <name evidence="2" type="ORF">EFL95_07820</name>
</gene>
<keyword evidence="2" id="KW-0315">Glutamine amidotransferase</keyword>
<proteinExistence type="predicted"/>
<feature type="domain" description="Glutamine amidotransferase" evidence="1">
    <location>
        <begin position="45"/>
        <end position="182"/>
    </location>
</feature>
<dbReference type="PROSITE" id="PS51273">
    <property type="entry name" value="GATASE_TYPE_1"/>
    <property type="match status" value="1"/>
</dbReference>
<organism evidence="2 3">
    <name type="scientific">Nocardioides marmorisolisilvae</name>
    <dbReference type="NCBI Taxonomy" id="1542737"/>
    <lineage>
        <taxon>Bacteria</taxon>
        <taxon>Bacillati</taxon>
        <taxon>Actinomycetota</taxon>
        <taxon>Actinomycetes</taxon>
        <taxon>Propionibacteriales</taxon>
        <taxon>Nocardioidaceae</taxon>
        <taxon>Nocardioides</taxon>
    </lineage>
</organism>
<dbReference type="EMBL" id="RJSG01000002">
    <property type="protein sequence ID" value="RNL78949.1"/>
    <property type="molecule type" value="Genomic_DNA"/>
</dbReference>
<evidence type="ECO:0000313" key="2">
    <source>
        <dbReference type="EMBL" id="RNL78949.1"/>
    </source>
</evidence>
<evidence type="ECO:0000313" key="3">
    <source>
        <dbReference type="Proteomes" id="UP000277094"/>
    </source>
</evidence>
<dbReference type="CDD" id="cd01741">
    <property type="entry name" value="GATase1_1"/>
    <property type="match status" value="1"/>
</dbReference>
<keyword evidence="2" id="KW-0808">Transferase</keyword>
<dbReference type="SUPFAM" id="SSF52317">
    <property type="entry name" value="Class I glutamine amidotransferase-like"/>
    <property type="match status" value="1"/>
</dbReference>
<protein>
    <submittedName>
        <fullName evidence="2">Type 1 glutamine amidotransferase</fullName>
    </submittedName>
</protein>
<dbReference type="Proteomes" id="UP000277094">
    <property type="component" value="Unassembled WGS sequence"/>
</dbReference>
<sequence>MTAPVLVVQHEDGCPPAWFGTWMTASGAALDVRRPYVGEVLPVDLSEHSGLLVLGGAMNATDEVATPWLVPTKALVREAVAHETPVLGICLGHQIVSDALGGTVEPNPNGTQRDLLEHGWTESAADDPLFGSRPARAAHWNNDVVTEPPPGATVLARASGGEVQALRFGVRAWGIQSHPEVDEQVLALWAEEDGVDVAGFLAAVAAARADLDASWQPVAVAFATLCSENPYRLRHG</sequence>
<dbReference type="RefSeq" id="WP_123233451.1">
    <property type="nucleotide sequence ID" value="NZ_RJSG01000002.1"/>
</dbReference>
<dbReference type="PANTHER" id="PTHR42695:SF5">
    <property type="entry name" value="GLUTAMINE AMIDOTRANSFERASE YLR126C-RELATED"/>
    <property type="match status" value="1"/>
</dbReference>
<reference evidence="2 3" key="1">
    <citation type="submission" date="2018-11" db="EMBL/GenBank/DDBJ databases">
        <authorList>
            <person name="Li F."/>
        </authorList>
    </citation>
    <scope>NUCLEOTIDE SEQUENCE [LARGE SCALE GENOMIC DNA]</scope>
    <source>
        <strain evidence="2 3">KIS18-7</strain>
    </source>
</reference>
<evidence type="ECO:0000259" key="1">
    <source>
        <dbReference type="Pfam" id="PF00117"/>
    </source>
</evidence>
<dbReference type="Pfam" id="PF00117">
    <property type="entry name" value="GATase"/>
    <property type="match status" value="1"/>
</dbReference>
<name>A0A3N0DTJ5_9ACTN</name>
<dbReference type="AlphaFoldDB" id="A0A3N0DTJ5"/>
<dbReference type="InterPro" id="IPR017926">
    <property type="entry name" value="GATASE"/>
</dbReference>
<accession>A0A3N0DTJ5</accession>